<protein>
    <submittedName>
        <fullName evidence="8">APC family permease</fullName>
    </submittedName>
    <submittedName>
        <fullName evidence="7">Amino acid permease</fullName>
    </submittedName>
</protein>
<evidence type="ECO:0000256" key="3">
    <source>
        <dbReference type="ARBA" id="ARBA00022692"/>
    </source>
</evidence>
<dbReference type="GO" id="GO:0005886">
    <property type="term" value="C:plasma membrane"/>
    <property type="evidence" value="ECO:0007669"/>
    <property type="project" value="UniProtKB-SubCell"/>
</dbReference>
<dbReference type="KEGG" id="hdo:MUK72_14940"/>
<evidence type="ECO:0000256" key="2">
    <source>
        <dbReference type="ARBA" id="ARBA00022475"/>
    </source>
</evidence>
<evidence type="ECO:0000313" key="7">
    <source>
        <dbReference type="EMBL" id="GAA0452407.1"/>
    </source>
</evidence>
<feature type="transmembrane region" description="Helical" evidence="6">
    <location>
        <begin position="165"/>
        <end position="185"/>
    </location>
</feature>
<dbReference type="GeneID" id="71763170"/>
<feature type="transmembrane region" description="Helical" evidence="6">
    <location>
        <begin position="430"/>
        <end position="447"/>
    </location>
</feature>
<dbReference type="AlphaFoldDB" id="A0AAV3SE90"/>
<dbReference type="EMBL" id="BAAADN010000007">
    <property type="protein sequence ID" value="GAA0452407.1"/>
    <property type="molecule type" value="Genomic_DNA"/>
</dbReference>
<dbReference type="GO" id="GO:0022857">
    <property type="term" value="F:transmembrane transporter activity"/>
    <property type="evidence" value="ECO:0007669"/>
    <property type="project" value="InterPro"/>
</dbReference>
<feature type="transmembrane region" description="Helical" evidence="6">
    <location>
        <begin position="297"/>
        <end position="319"/>
    </location>
</feature>
<evidence type="ECO:0000313" key="8">
    <source>
        <dbReference type="EMBL" id="UOO96821.1"/>
    </source>
</evidence>
<feature type="transmembrane region" description="Helical" evidence="6">
    <location>
        <begin position="238"/>
        <end position="262"/>
    </location>
</feature>
<dbReference type="EMBL" id="CP095006">
    <property type="protein sequence ID" value="UOO96821.1"/>
    <property type="molecule type" value="Genomic_DNA"/>
</dbReference>
<dbReference type="Proteomes" id="UP001500962">
    <property type="component" value="Unassembled WGS sequence"/>
</dbReference>
<feature type="transmembrane region" description="Helical" evidence="6">
    <location>
        <begin position="135"/>
        <end position="158"/>
    </location>
</feature>
<dbReference type="Gene3D" id="1.20.1740.10">
    <property type="entry name" value="Amino acid/polyamine transporter I"/>
    <property type="match status" value="1"/>
</dbReference>
<feature type="transmembrane region" description="Helical" evidence="6">
    <location>
        <begin position="339"/>
        <end position="358"/>
    </location>
</feature>
<reference evidence="7" key="1">
    <citation type="journal article" date="2014" name="Int. J. Syst. Evol. Microbiol.">
        <title>Complete genome sequence of Corynebacterium casei LMG S-19264T (=DSM 44701T), isolated from a smear-ripened cheese.</title>
        <authorList>
            <consortium name="US DOE Joint Genome Institute (JGI-PGF)"/>
            <person name="Walter F."/>
            <person name="Albersmeier A."/>
            <person name="Kalinowski J."/>
            <person name="Ruckert C."/>
        </authorList>
    </citation>
    <scope>NUCLEOTIDE SEQUENCE</scope>
    <source>
        <strain evidence="7">JCM 12289</strain>
    </source>
</reference>
<keyword evidence="8" id="KW-0614">Plasmid</keyword>
<keyword evidence="4 6" id="KW-1133">Transmembrane helix</keyword>
<evidence type="ECO:0000256" key="6">
    <source>
        <dbReference type="SAM" id="Phobius"/>
    </source>
</evidence>
<evidence type="ECO:0000313" key="9">
    <source>
        <dbReference type="Proteomes" id="UP000830542"/>
    </source>
</evidence>
<evidence type="ECO:0000256" key="4">
    <source>
        <dbReference type="ARBA" id="ARBA00022989"/>
    </source>
</evidence>
<evidence type="ECO:0000313" key="10">
    <source>
        <dbReference type="Proteomes" id="UP001500962"/>
    </source>
</evidence>
<dbReference type="InterPro" id="IPR050367">
    <property type="entry name" value="APC_superfamily"/>
</dbReference>
<sequence length="460" mass="47790">MPARTDGGATTEFSRTIGLQDLLLMSIGGMIGPAVFYYPAVTSRQAGPAAVLAWLAAGVGMTAIALCYTELATAFPREGGPAVFPAETLGKRPIVGRFFAYIEGVCYVIGWTFGISISAWFVTTYFGQLPGLGGIAGHTVVLPVVAVAASFVVTLFGINLTKRTTLVLTAFILAVLVFLVAAGLGDLKSASGGFTPFFTGSASEFFGMMGVTLSAYGAWTVIPASAEEIKRPAWTIPRAILGSLLAVTLLYTVMMIVFIAVIPTASITADSTVLFAPLSVLAVNVGIGTIGQYLVPLAALVAIFTTMLIGISSSARVLVAMGRQGLLPKAFTTVSTRSGTPVVSVAIVAVAALGLVLVRGLYDQIVLASLVGTVLPYAINVLSLIGLRRYRTDVTPTFEAPGGMALPAIALIFLGLMVIGLGVEQPFTAVLVLCGVIFTFIILEIITDSSSPRTVVESDD</sequence>
<name>A0AAV3SE90_HALDO</name>
<feature type="transmembrane region" description="Helical" evidence="6">
    <location>
        <begin position="98"/>
        <end position="123"/>
    </location>
</feature>
<feature type="transmembrane region" description="Helical" evidence="6">
    <location>
        <begin position="365"/>
        <end position="385"/>
    </location>
</feature>
<proteinExistence type="predicted"/>
<feature type="transmembrane region" description="Helical" evidence="6">
    <location>
        <begin position="405"/>
        <end position="423"/>
    </location>
</feature>
<organism evidence="7 10">
    <name type="scientific">Halococcus dombrowskii</name>
    <dbReference type="NCBI Taxonomy" id="179637"/>
    <lineage>
        <taxon>Archaea</taxon>
        <taxon>Methanobacteriati</taxon>
        <taxon>Methanobacteriota</taxon>
        <taxon>Stenosarchaea group</taxon>
        <taxon>Halobacteria</taxon>
        <taxon>Halobacteriales</taxon>
        <taxon>Halococcaceae</taxon>
        <taxon>Halococcus</taxon>
    </lineage>
</organism>
<feature type="transmembrane region" description="Helical" evidence="6">
    <location>
        <begin position="46"/>
        <end position="68"/>
    </location>
</feature>
<feature type="transmembrane region" description="Helical" evidence="6">
    <location>
        <begin position="274"/>
        <end position="290"/>
    </location>
</feature>
<evidence type="ECO:0000256" key="5">
    <source>
        <dbReference type="ARBA" id="ARBA00023136"/>
    </source>
</evidence>
<dbReference type="InterPro" id="IPR002293">
    <property type="entry name" value="AA/rel_permease1"/>
</dbReference>
<comment type="subcellular location">
    <subcellularLocation>
        <location evidence="1">Cell membrane</location>
        <topology evidence="1">Multi-pass membrane protein</topology>
    </subcellularLocation>
</comment>
<feature type="transmembrane region" description="Helical" evidence="6">
    <location>
        <begin position="22"/>
        <end position="40"/>
    </location>
</feature>
<dbReference type="PANTHER" id="PTHR42770:SF7">
    <property type="entry name" value="MEMBRANE PROTEIN"/>
    <property type="match status" value="1"/>
</dbReference>
<reference evidence="8" key="2">
    <citation type="submission" date="2022-04" db="EMBL/GenBank/DDBJ databases">
        <title>Sequencing and genomic assembly of Halococcus dombrowskii.</title>
        <authorList>
            <person name="Lim S.W."/>
            <person name="MacLea K.S."/>
        </authorList>
    </citation>
    <scope>NUCLEOTIDE SEQUENCE</scope>
    <source>
        <strain evidence="8">H4</strain>
        <plasmid evidence="8">unnamed1</plasmid>
    </source>
</reference>
<gene>
    <name evidence="7" type="ORF">GCM10008985_05110</name>
    <name evidence="8" type="ORF">MUK72_14940</name>
</gene>
<evidence type="ECO:0000256" key="1">
    <source>
        <dbReference type="ARBA" id="ARBA00004651"/>
    </source>
</evidence>
<dbReference type="PANTHER" id="PTHR42770">
    <property type="entry name" value="AMINO ACID TRANSPORTER-RELATED"/>
    <property type="match status" value="1"/>
</dbReference>
<dbReference type="RefSeq" id="WP_244705894.1">
    <property type="nucleotide sequence ID" value="NZ_BAAADN010000007.1"/>
</dbReference>
<keyword evidence="3 6" id="KW-0812">Transmembrane</keyword>
<keyword evidence="5 6" id="KW-0472">Membrane</keyword>
<keyword evidence="9" id="KW-1185">Reference proteome</keyword>
<dbReference type="Pfam" id="PF13520">
    <property type="entry name" value="AA_permease_2"/>
    <property type="match status" value="1"/>
</dbReference>
<accession>A0AAV3SE90</accession>
<dbReference type="PIRSF" id="PIRSF006060">
    <property type="entry name" value="AA_transporter"/>
    <property type="match status" value="1"/>
</dbReference>
<dbReference type="Proteomes" id="UP000830542">
    <property type="component" value="Plasmid unnamed1"/>
</dbReference>
<feature type="transmembrane region" description="Helical" evidence="6">
    <location>
        <begin position="205"/>
        <end position="226"/>
    </location>
</feature>
<reference evidence="7" key="3">
    <citation type="submission" date="2023-12" db="EMBL/GenBank/DDBJ databases">
        <authorList>
            <person name="Sun Q."/>
            <person name="Inoue M."/>
        </authorList>
    </citation>
    <scope>NUCLEOTIDE SEQUENCE</scope>
    <source>
        <strain evidence="7">JCM 12289</strain>
    </source>
</reference>
<keyword evidence="2" id="KW-1003">Cell membrane</keyword>
<geneLocation type="plasmid" evidence="8 9">
    <name>unnamed1</name>
</geneLocation>